<dbReference type="InterPro" id="IPR046887">
    <property type="entry name" value="RsmE_PUA-like"/>
</dbReference>
<evidence type="ECO:0000256" key="10">
    <source>
        <dbReference type="ARBA" id="ARBA00025699"/>
    </source>
</evidence>
<dbReference type="EMBL" id="FUYP01000020">
    <property type="protein sequence ID" value="SKB81103.1"/>
    <property type="molecule type" value="Genomic_DNA"/>
</dbReference>
<evidence type="ECO:0000256" key="5">
    <source>
        <dbReference type="ARBA" id="ARBA00022490"/>
    </source>
</evidence>
<gene>
    <name evidence="16" type="ORF">SAMN06295937_102046</name>
</gene>
<accession>A0A1T5EB62</accession>
<keyword evidence="5 12" id="KW-0963">Cytoplasm</keyword>
<reference evidence="17" key="1">
    <citation type="submission" date="2017-02" db="EMBL/GenBank/DDBJ databases">
        <authorList>
            <person name="Varghese N."/>
            <person name="Submissions S."/>
        </authorList>
    </citation>
    <scope>NUCLEOTIDE SEQUENCE [LARGE SCALE GENOMIC DNA]</scope>
    <source>
        <strain evidence="17">R11H</strain>
    </source>
</reference>
<comment type="subcellular location">
    <subcellularLocation>
        <location evidence="1 12">Cytoplasm</location>
    </subcellularLocation>
</comment>
<comment type="catalytic activity">
    <reaction evidence="11 12">
        <text>uridine(1498) in 16S rRNA + S-adenosyl-L-methionine = N(3)-methyluridine(1498) in 16S rRNA + S-adenosyl-L-homocysteine + H(+)</text>
        <dbReference type="Rhea" id="RHEA:42920"/>
        <dbReference type="Rhea" id="RHEA-COMP:10283"/>
        <dbReference type="Rhea" id="RHEA-COMP:10284"/>
        <dbReference type="ChEBI" id="CHEBI:15378"/>
        <dbReference type="ChEBI" id="CHEBI:57856"/>
        <dbReference type="ChEBI" id="CHEBI:59789"/>
        <dbReference type="ChEBI" id="CHEBI:65315"/>
        <dbReference type="ChEBI" id="CHEBI:74502"/>
        <dbReference type="EC" id="2.1.1.193"/>
    </reaction>
</comment>
<dbReference type="Gene3D" id="3.40.1280.10">
    <property type="match status" value="1"/>
</dbReference>
<dbReference type="NCBIfam" id="NF008696">
    <property type="entry name" value="PRK11713.3-5"/>
    <property type="match status" value="1"/>
</dbReference>
<dbReference type="InterPro" id="IPR029026">
    <property type="entry name" value="tRNA_m1G_MTases_N"/>
</dbReference>
<feature type="region of interest" description="Disordered" evidence="13">
    <location>
        <begin position="1"/>
        <end position="24"/>
    </location>
</feature>
<evidence type="ECO:0000256" key="2">
    <source>
        <dbReference type="ARBA" id="ARBA00005528"/>
    </source>
</evidence>
<evidence type="ECO:0000259" key="14">
    <source>
        <dbReference type="Pfam" id="PF04452"/>
    </source>
</evidence>
<protein>
    <recommendedName>
        <fullName evidence="4 12">Ribosomal RNA small subunit methyltransferase E</fullName>
        <ecNumber evidence="3 12">2.1.1.193</ecNumber>
    </recommendedName>
</protein>
<dbReference type="Pfam" id="PF04452">
    <property type="entry name" value="Methyltrans_RNA"/>
    <property type="match status" value="1"/>
</dbReference>
<dbReference type="Pfam" id="PF20260">
    <property type="entry name" value="PUA_4"/>
    <property type="match status" value="1"/>
</dbReference>
<dbReference type="Proteomes" id="UP000190044">
    <property type="component" value="Unassembled WGS sequence"/>
</dbReference>
<evidence type="ECO:0000256" key="1">
    <source>
        <dbReference type="ARBA" id="ARBA00004496"/>
    </source>
</evidence>
<evidence type="ECO:0000256" key="6">
    <source>
        <dbReference type="ARBA" id="ARBA00022552"/>
    </source>
</evidence>
<evidence type="ECO:0000256" key="8">
    <source>
        <dbReference type="ARBA" id="ARBA00022679"/>
    </source>
</evidence>
<dbReference type="GO" id="GO:0005737">
    <property type="term" value="C:cytoplasm"/>
    <property type="evidence" value="ECO:0007669"/>
    <property type="project" value="UniProtKB-SubCell"/>
</dbReference>
<evidence type="ECO:0000259" key="15">
    <source>
        <dbReference type="Pfam" id="PF20260"/>
    </source>
</evidence>
<feature type="domain" description="Ribosomal RNA small subunit methyltransferase E methyltransferase" evidence="14">
    <location>
        <begin position="123"/>
        <end position="274"/>
    </location>
</feature>
<evidence type="ECO:0000313" key="16">
    <source>
        <dbReference type="EMBL" id="SKB81103.1"/>
    </source>
</evidence>
<dbReference type="GO" id="GO:0070475">
    <property type="term" value="P:rRNA base methylation"/>
    <property type="evidence" value="ECO:0007669"/>
    <property type="project" value="TreeGrafter"/>
</dbReference>
<dbReference type="Gene3D" id="2.40.240.20">
    <property type="entry name" value="Hypothetical PUA domain-like, domain 1"/>
    <property type="match status" value="1"/>
</dbReference>
<dbReference type="InterPro" id="IPR015947">
    <property type="entry name" value="PUA-like_sf"/>
</dbReference>
<evidence type="ECO:0000256" key="11">
    <source>
        <dbReference type="ARBA" id="ARBA00047944"/>
    </source>
</evidence>
<evidence type="ECO:0000256" key="7">
    <source>
        <dbReference type="ARBA" id="ARBA00022603"/>
    </source>
</evidence>
<dbReference type="PIRSF" id="PIRSF015601">
    <property type="entry name" value="MTase_slr0722"/>
    <property type="match status" value="1"/>
</dbReference>
<comment type="similarity">
    <text evidence="2 12">Belongs to the RNA methyltransferase RsmE family.</text>
</comment>
<dbReference type="SUPFAM" id="SSF88697">
    <property type="entry name" value="PUA domain-like"/>
    <property type="match status" value="1"/>
</dbReference>
<dbReference type="InterPro" id="IPR029028">
    <property type="entry name" value="Alpha/beta_knot_MTases"/>
</dbReference>
<keyword evidence="9 12" id="KW-0949">S-adenosyl-L-methionine</keyword>
<dbReference type="SUPFAM" id="SSF75217">
    <property type="entry name" value="alpha/beta knot"/>
    <property type="match status" value="1"/>
</dbReference>
<dbReference type="CDD" id="cd18084">
    <property type="entry name" value="RsmE-like"/>
    <property type="match status" value="1"/>
</dbReference>
<dbReference type="AlphaFoldDB" id="A0A1T5EB62"/>
<organism evidence="16 17">
    <name type="scientific">Sphingopyxis flava</name>
    <dbReference type="NCBI Taxonomy" id="1507287"/>
    <lineage>
        <taxon>Bacteria</taxon>
        <taxon>Pseudomonadati</taxon>
        <taxon>Pseudomonadota</taxon>
        <taxon>Alphaproteobacteria</taxon>
        <taxon>Sphingomonadales</taxon>
        <taxon>Sphingomonadaceae</taxon>
        <taxon>Sphingopyxis</taxon>
    </lineage>
</organism>
<keyword evidence="7 12" id="KW-0489">Methyltransferase</keyword>
<dbReference type="PANTHER" id="PTHR30027:SF3">
    <property type="entry name" value="16S RRNA (URACIL(1498)-N(3))-METHYLTRANSFERASE"/>
    <property type="match status" value="1"/>
</dbReference>
<evidence type="ECO:0000256" key="12">
    <source>
        <dbReference type="PIRNR" id="PIRNR015601"/>
    </source>
</evidence>
<sequence>MRAGTIDHARFRSESKQKARRHADWAKRRASAIPRAMPATPAWPPASTPRLFIDQPLGAESALAIDGTAAHYLLHVMRAKTGDPLLLFDNRSGEWLASIAETGKRTLTVRIERQTRPLERVPDLWLCFAPVKKARLDWIIEKATELGVARLQPVITERTIVERVKRERIEAQIVEACEQCGRTALPELAEPVKLPQLLKDWPAERTLLFADEAGGIPLTDAGAPAPAAILTGPEGGFTDREREALLAHPAVRRIALGPRILRAETAAIAATGIWMAAYGDWGTSGPDP</sequence>
<evidence type="ECO:0000313" key="17">
    <source>
        <dbReference type="Proteomes" id="UP000190044"/>
    </source>
</evidence>
<keyword evidence="8 12" id="KW-0808">Transferase</keyword>
<dbReference type="NCBIfam" id="TIGR00046">
    <property type="entry name" value="RsmE family RNA methyltransferase"/>
    <property type="match status" value="1"/>
</dbReference>
<comment type="function">
    <text evidence="10 12">Specifically methylates the N3 position of the uracil ring of uridine 1498 (m3U1498) in 16S rRNA. Acts on the fully assembled 30S ribosomal subunit.</text>
</comment>
<evidence type="ECO:0000256" key="4">
    <source>
        <dbReference type="ARBA" id="ARBA00013673"/>
    </source>
</evidence>
<feature type="domain" description="Ribosomal RNA small subunit methyltransferase E PUA-like" evidence="15">
    <location>
        <begin position="65"/>
        <end position="112"/>
    </location>
</feature>
<evidence type="ECO:0000256" key="3">
    <source>
        <dbReference type="ARBA" id="ARBA00012328"/>
    </source>
</evidence>
<dbReference type="GO" id="GO:0070042">
    <property type="term" value="F:rRNA (uridine-N3-)-methyltransferase activity"/>
    <property type="evidence" value="ECO:0007669"/>
    <property type="project" value="TreeGrafter"/>
</dbReference>
<keyword evidence="17" id="KW-1185">Reference proteome</keyword>
<proteinExistence type="inferred from homology"/>
<dbReference type="InterPro" id="IPR046886">
    <property type="entry name" value="RsmE_MTase_dom"/>
</dbReference>
<dbReference type="InterPro" id="IPR006700">
    <property type="entry name" value="RsmE"/>
</dbReference>
<evidence type="ECO:0000256" key="13">
    <source>
        <dbReference type="SAM" id="MobiDB-lite"/>
    </source>
</evidence>
<dbReference type="EC" id="2.1.1.193" evidence="3 12"/>
<keyword evidence="6 12" id="KW-0698">rRNA processing</keyword>
<name>A0A1T5EB62_9SPHN</name>
<dbReference type="PANTHER" id="PTHR30027">
    <property type="entry name" value="RIBOSOMAL RNA SMALL SUBUNIT METHYLTRANSFERASE E"/>
    <property type="match status" value="1"/>
</dbReference>
<evidence type="ECO:0000256" key="9">
    <source>
        <dbReference type="ARBA" id="ARBA00022691"/>
    </source>
</evidence>